<keyword evidence="3" id="KW-0547">Nucleotide-binding</keyword>
<gene>
    <name evidence="9" type="ORF">BDY21DRAFT_339476</name>
</gene>
<feature type="domain" description="Poly A polymerase head" evidence="7">
    <location>
        <begin position="158"/>
        <end position="310"/>
    </location>
</feature>
<dbReference type="SUPFAM" id="SSF81891">
    <property type="entry name" value="Poly A polymerase C-terminal region-like"/>
    <property type="match status" value="1"/>
</dbReference>
<evidence type="ECO:0000256" key="5">
    <source>
        <dbReference type="RuleBase" id="RU003953"/>
    </source>
</evidence>
<feature type="compositionally biased region" description="Low complexity" evidence="6">
    <location>
        <begin position="79"/>
        <end position="97"/>
    </location>
</feature>
<keyword evidence="2 5" id="KW-0808">Transferase</keyword>
<keyword evidence="4 5" id="KW-0694">RNA-binding</keyword>
<name>A0A6A6P5B4_9PEZI</name>
<evidence type="ECO:0000313" key="9">
    <source>
        <dbReference type="EMBL" id="KAF2458994.1"/>
    </source>
</evidence>
<dbReference type="GO" id="GO:0052929">
    <property type="term" value="F:ATP:3'-cytidine-cytidine-tRNA adenylyltransferase activity"/>
    <property type="evidence" value="ECO:0007669"/>
    <property type="project" value="TreeGrafter"/>
</dbReference>
<dbReference type="OrthoDB" id="445712at2759"/>
<evidence type="ECO:0008006" key="11">
    <source>
        <dbReference type="Google" id="ProtNLM"/>
    </source>
</evidence>
<dbReference type="SUPFAM" id="SSF81301">
    <property type="entry name" value="Nucleotidyltransferase"/>
    <property type="match status" value="1"/>
</dbReference>
<dbReference type="EMBL" id="MU001676">
    <property type="protein sequence ID" value="KAF2458994.1"/>
    <property type="molecule type" value="Genomic_DNA"/>
</dbReference>
<dbReference type="InterPro" id="IPR032828">
    <property type="entry name" value="PolyA_RNA-bd"/>
</dbReference>
<feature type="domain" description="tRNA nucleotidyltransferase/poly(A) polymerase RNA and SrmB- binding" evidence="8">
    <location>
        <begin position="360"/>
        <end position="396"/>
    </location>
</feature>
<dbReference type="Pfam" id="PF01743">
    <property type="entry name" value="PolyA_pol"/>
    <property type="match status" value="1"/>
</dbReference>
<evidence type="ECO:0000256" key="4">
    <source>
        <dbReference type="ARBA" id="ARBA00022884"/>
    </source>
</evidence>
<evidence type="ECO:0000313" key="10">
    <source>
        <dbReference type="Proteomes" id="UP000799766"/>
    </source>
</evidence>
<dbReference type="Gene3D" id="3.30.460.10">
    <property type="entry name" value="Beta Polymerase, domain 2"/>
    <property type="match status" value="1"/>
</dbReference>
<dbReference type="GO" id="GO:0005739">
    <property type="term" value="C:mitochondrion"/>
    <property type="evidence" value="ECO:0007669"/>
    <property type="project" value="UniProtKB-ARBA"/>
</dbReference>
<dbReference type="GO" id="GO:0000166">
    <property type="term" value="F:nucleotide binding"/>
    <property type="evidence" value="ECO:0007669"/>
    <property type="project" value="UniProtKB-KW"/>
</dbReference>
<feature type="region of interest" description="Disordered" evidence="6">
    <location>
        <begin position="36"/>
        <end position="97"/>
    </location>
</feature>
<dbReference type="Gene3D" id="1.10.3090.10">
    <property type="entry name" value="cca-adding enzyme, domain 2"/>
    <property type="match status" value="1"/>
</dbReference>
<evidence type="ECO:0000256" key="6">
    <source>
        <dbReference type="SAM" id="MobiDB-lite"/>
    </source>
</evidence>
<sequence length="680" mass="75423">MPAAPISAPVRRRCAWQTRAGRGLPLLALRAAVTGTASFEPSPHKKPASSPFSCWMNQQQRSRGSAPQAHRSPKRRRVGSPLLSAPSLASPPGSPGARMAAITTDAAVPVDIALTDLEQRICNLLVDVAKYVDETPLPRDFRSQVSLPDDLAKARLELRITGGWVRDKLLGVDSQDIDIGINKMTGYQFGLKLKEYLEQPDKAAKHMLAVGKDGKPVAGSLHKIEANPDKSKHLETVTTKLMGLEVDLVNLRKETYSDESRNPQIEFGTPEEDALRRDATVNAMFYNINEGIVEDFTGRGYEDMQKRIIRTPLEPYQTFKDDPLRVLRLIRFASRLDYDIDAEAQNAMRNEDIKRALKLKISRERIGKELEKTLHGPDPRKGLSLIDELGLYGDIFIDPTKQPMYTPEVTLWRPAYQTLANLLSAPADSSDSTSVLHATLVRNSEDAYNAWNITAAIPYADAPAREPERLGKRPPPPHATDAFREGIKATNKLCELVTACVQNRKDIATSVHECVEQLEKPSGKFKNSVGEDDDPRARHVLGMKVRKWGATWRLQTLFAALYEVASEPEREQAILAIYAKFLSHMTSLNILDAYALKPLIDGKALSKALSAPPGPWMKDALDVVMAWQLRNPNATDAKEAIQLITPPTFLSSEPKQPQNLQKYKSHTAAKDPAGCHPSRS</sequence>
<feature type="region of interest" description="Disordered" evidence="6">
    <location>
        <begin position="648"/>
        <end position="680"/>
    </location>
</feature>
<organism evidence="9 10">
    <name type="scientific">Lineolata rhizophorae</name>
    <dbReference type="NCBI Taxonomy" id="578093"/>
    <lineage>
        <taxon>Eukaryota</taxon>
        <taxon>Fungi</taxon>
        <taxon>Dikarya</taxon>
        <taxon>Ascomycota</taxon>
        <taxon>Pezizomycotina</taxon>
        <taxon>Dothideomycetes</taxon>
        <taxon>Dothideomycetes incertae sedis</taxon>
        <taxon>Lineolatales</taxon>
        <taxon>Lineolataceae</taxon>
        <taxon>Lineolata</taxon>
    </lineage>
</organism>
<dbReference type="GO" id="GO:0001680">
    <property type="term" value="P:tRNA 3'-terminal CCA addition"/>
    <property type="evidence" value="ECO:0007669"/>
    <property type="project" value="TreeGrafter"/>
</dbReference>
<evidence type="ECO:0000256" key="2">
    <source>
        <dbReference type="ARBA" id="ARBA00022679"/>
    </source>
</evidence>
<dbReference type="PANTHER" id="PTHR13734:SF5">
    <property type="entry name" value="CCA TRNA NUCLEOTIDYLTRANSFERASE, MITOCHONDRIAL"/>
    <property type="match status" value="1"/>
</dbReference>
<protein>
    <recommendedName>
        <fullName evidence="11">Poly A polymerase head domain-containing protein</fullName>
    </recommendedName>
</protein>
<feature type="compositionally biased region" description="Polar residues" evidence="6">
    <location>
        <begin position="648"/>
        <end position="662"/>
    </location>
</feature>
<evidence type="ECO:0000256" key="3">
    <source>
        <dbReference type="ARBA" id="ARBA00022741"/>
    </source>
</evidence>
<dbReference type="PANTHER" id="PTHR13734">
    <property type="entry name" value="TRNA-NUCLEOTIDYLTRANSFERASE"/>
    <property type="match status" value="1"/>
</dbReference>
<feature type="compositionally biased region" description="Polar residues" evidence="6">
    <location>
        <begin position="50"/>
        <end position="65"/>
    </location>
</feature>
<dbReference type="GO" id="GO:0052927">
    <property type="term" value="F:CC tRNA cytidylyltransferase activity"/>
    <property type="evidence" value="ECO:0007669"/>
    <property type="project" value="TreeGrafter"/>
</dbReference>
<evidence type="ECO:0000259" key="7">
    <source>
        <dbReference type="Pfam" id="PF01743"/>
    </source>
</evidence>
<evidence type="ECO:0000259" key="8">
    <source>
        <dbReference type="Pfam" id="PF12627"/>
    </source>
</evidence>
<dbReference type="Proteomes" id="UP000799766">
    <property type="component" value="Unassembled WGS sequence"/>
</dbReference>
<dbReference type="FunFam" id="3.30.460.10:FF:000019">
    <property type="entry name" value="tRNA nucleotidyltransferase cca2"/>
    <property type="match status" value="1"/>
</dbReference>
<dbReference type="GO" id="GO:0003723">
    <property type="term" value="F:RNA binding"/>
    <property type="evidence" value="ECO:0007669"/>
    <property type="project" value="UniProtKB-KW"/>
</dbReference>
<dbReference type="Pfam" id="PF12627">
    <property type="entry name" value="PolyA_pol_RNAbd"/>
    <property type="match status" value="1"/>
</dbReference>
<evidence type="ECO:0000256" key="1">
    <source>
        <dbReference type="ARBA" id="ARBA00007265"/>
    </source>
</evidence>
<dbReference type="AlphaFoldDB" id="A0A6A6P5B4"/>
<proteinExistence type="inferred from homology"/>
<dbReference type="CDD" id="cd05398">
    <property type="entry name" value="NT_ClassII-CCAase"/>
    <property type="match status" value="1"/>
</dbReference>
<accession>A0A6A6P5B4</accession>
<dbReference type="InterPro" id="IPR043519">
    <property type="entry name" value="NT_sf"/>
</dbReference>
<keyword evidence="10" id="KW-1185">Reference proteome</keyword>
<reference evidence="9" key="1">
    <citation type="journal article" date="2020" name="Stud. Mycol.">
        <title>101 Dothideomycetes genomes: a test case for predicting lifestyles and emergence of pathogens.</title>
        <authorList>
            <person name="Haridas S."/>
            <person name="Albert R."/>
            <person name="Binder M."/>
            <person name="Bloem J."/>
            <person name="Labutti K."/>
            <person name="Salamov A."/>
            <person name="Andreopoulos B."/>
            <person name="Baker S."/>
            <person name="Barry K."/>
            <person name="Bills G."/>
            <person name="Bluhm B."/>
            <person name="Cannon C."/>
            <person name="Castanera R."/>
            <person name="Culley D."/>
            <person name="Daum C."/>
            <person name="Ezra D."/>
            <person name="Gonzalez J."/>
            <person name="Henrissat B."/>
            <person name="Kuo A."/>
            <person name="Liang C."/>
            <person name="Lipzen A."/>
            <person name="Lutzoni F."/>
            <person name="Magnuson J."/>
            <person name="Mondo S."/>
            <person name="Nolan M."/>
            <person name="Ohm R."/>
            <person name="Pangilinan J."/>
            <person name="Park H.-J."/>
            <person name="Ramirez L."/>
            <person name="Alfaro M."/>
            <person name="Sun H."/>
            <person name="Tritt A."/>
            <person name="Yoshinaga Y."/>
            <person name="Zwiers L.-H."/>
            <person name="Turgeon B."/>
            <person name="Goodwin S."/>
            <person name="Spatafora J."/>
            <person name="Crous P."/>
            <person name="Grigoriev I."/>
        </authorList>
    </citation>
    <scope>NUCLEOTIDE SEQUENCE</scope>
    <source>
        <strain evidence="9">ATCC 16933</strain>
    </source>
</reference>
<dbReference type="InterPro" id="IPR002646">
    <property type="entry name" value="PolA_pol_head_dom"/>
</dbReference>
<comment type="similarity">
    <text evidence="1 5">Belongs to the tRNA nucleotidyltransferase/poly(A) polymerase family.</text>
</comment>